<organism evidence="1 2">
    <name type="scientific">Pannus brasiliensis CCIBt3594</name>
    <dbReference type="NCBI Taxonomy" id="1427578"/>
    <lineage>
        <taxon>Bacteria</taxon>
        <taxon>Bacillati</taxon>
        <taxon>Cyanobacteriota</taxon>
        <taxon>Cyanophyceae</taxon>
        <taxon>Oscillatoriophycideae</taxon>
        <taxon>Chroococcales</taxon>
        <taxon>Microcystaceae</taxon>
        <taxon>Pannus</taxon>
    </lineage>
</organism>
<evidence type="ECO:0000313" key="1">
    <source>
        <dbReference type="EMBL" id="MEG3438512.1"/>
    </source>
</evidence>
<dbReference type="InterPro" id="IPR029044">
    <property type="entry name" value="Nucleotide-diphossugar_trans"/>
</dbReference>
<dbReference type="SUPFAM" id="SSF53448">
    <property type="entry name" value="Nucleotide-diphospho-sugar transferases"/>
    <property type="match status" value="1"/>
</dbReference>
<proteinExistence type="predicted"/>
<dbReference type="RefSeq" id="WP_332865993.1">
    <property type="nucleotide sequence ID" value="NZ_JBAFSM010000030.1"/>
</dbReference>
<sequence length="332" mass="39029">MDGICTLANDRIYDQLIALLNSIEVNAGKEIPVCVYPYDDNTERIAAEIAKRPNVELFKNREVIDRWDDFARKMWDTHPTARQRWSKAGSEDYYRFGTHRRFCAFESPFDRFVYMDGDTLLISPLDGIFQRLHDNDRVVYDFQYKDLTHVYESTSAKLTEVFPRERLETEIFCSGFYASRAGLFTEERRNWLVEQLRAGEAEILYPMAPDQTLINYMMMRSGYSIVNLALELPREKRTGCCVTSPHFETRGNLLYDKGNRLVYLHYIGLSSSLFARLCSGKNLDFPYRDIFLHYRYLHEPEKRPFFNEIPRPPQSPTRNLARRVMTKLGLTI</sequence>
<dbReference type="InterPro" id="IPR054619">
    <property type="entry name" value="Npun_R2821-like"/>
</dbReference>
<dbReference type="Proteomes" id="UP001328733">
    <property type="component" value="Unassembled WGS sequence"/>
</dbReference>
<reference evidence="1 2" key="1">
    <citation type="submission" date="2024-01" db="EMBL/GenBank/DDBJ databases">
        <title>Genomic insights into the taxonomy and metabolism of the cyanobacterium Pannus brasiliensis CCIBt3594.</title>
        <authorList>
            <person name="Machado M."/>
            <person name="Botero N.B."/>
            <person name="Andreote A.P.D."/>
            <person name="Feitosa A.M.T."/>
            <person name="Popin R."/>
            <person name="Sivonen K."/>
            <person name="Fiore M.F."/>
        </authorList>
    </citation>
    <scope>NUCLEOTIDE SEQUENCE [LARGE SCALE GENOMIC DNA]</scope>
    <source>
        <strain evidence="1 2">CCIBt3594</strain>
    </source>
</reference>
<keyword evidence="2" id="KW-1185">Reference proteome</keyword>
<name>A0AAW9QL43_9CHRO</name>
<accession>A0AAW9QL43</accession>
<dbReference type="Gene3D" id="3.90.550.10">
    <property type="entry name" value="Spore Coat Polysaccharide Biosynthesis Protein SpsA, Chain A"/>
    <property type="match status" value="1"/>
</dbReference>
<protein>
    <submittedName>
        <fullName evidence="1">Npun_R2821/Npun_R2822 family protein</fullName>
    </submittedName>
</protein>
<dbReference type="NCBIfam" id="NF045582">
    <property type="entry name" value="Npun_R2823_gen"/>
    <property type="match status" value="1"/>
</dbReference>
<gene>
    <name evidence="1" type="ORF">V0288_15380</name>
</gene>
<evidence type="ECO:0000313" key="2">
    <source>
        <dbReference type="Proteomes" id="UP001328733"/>
    </source>
</evidence>
<comment type="caution">
    <text evidence="1">The sequence shown here is derived from an EMBL/GenBank/DDBJ whole genome shotgun (WGS) entry which is preliminary data.</text>
</comment>
<dbReference type="EMBL" id="JBAFSM010000030">
    <property type="protein sequence ID" value="MEG3438512.1"/>
    <property type="molecule type" value="Genomic_DNA"/>
</dbReference>
<dbReference type="AlphaFoldDB" id="A0AAW9QL43"/>